<feature type="compositionally biased region" description="Pro residues" evidence="1">
    <location>
        <begin position="122"/>
        <end position="142"/>
    </location>
</feature>
<proteinExistence type="predicted"/>
<evidence type="ECO:0000256" key="2">
    <source>
        <dbReference type="SAM" id="Phobius"/>
    </source>
</evidence>
<evidence type="ECO:0000256" key="3">
    <source>
        <dbReference type="SAM" id="SignalP"/>
    </source>
</evidence>
<accession>A0ABM4C6U5</accession>
<evidence type="ECO:0000313" key="4">
    <source>
        <dbReference type="Proteomes" id="UP001652625"/>
    </source>
</evidence>
<dbReference type="InterPro" id="IPR000101">
    <property type="entry name" value="GGT_peptidase"/>
</dbReference>
<sequence>MASWGTMSHCFLVLIVLLSFQDALGKSRLGLKRYKSELGKKRDSTNSNADSQAGVASRVNSKTGAATATDTKTESQTFTNTKVNTRIATSSNARSGANAAAKVKTYAHANTETRVNTEQESPHPPTTTPMPNRPSNPDSLPPGPYGAGNNGSCCNCSGNKCPPTIIKVYCPKCPCPCPPPCPCDCPCLKPKTTPRPTRPIPPTICLPPCVPFPGPCMTPPCNPQPMPMCMNPPCFDMLPPQMTYPMCPMNCPTPPCPCPLFKRSETLSAVNKTINKEIKKKSRKQKTLNAQKRVHAAGPPPDSQEEPLQFDHAAVAADNEICSKIGKEILLKNGTAADAIVSTHCCVEIVNSHSTGLGGGGFMVYYEKKTGKAKAYDFRESLVAAYTDTGSKTQGETILVPGVLRGLEAVHKDFGKLPWKDLWQPCIKLAREGFYIHAALAAGIKKKKDYIEANLGLRELFAPDGTILQLGDKLARPKLARTYEQIANEGADVFYLGKMANQIVEDIRAAGGYMTREDLASYKVQEVEPIRTNINEFTVLTTPAPSSGALMSLALKILAEGKWNAKKFAEKPDRYFHEYIESMKLASAPSTFLSDPRFNNNTKQVEEYMLSDSTAKNMYKKIDGFSHNVEDYKPYSQLFSTEKTGTSHMSVLDQNGNACSLTSSINAYFGSKLRSRELDFIYNNELADFSEFWPKIYNLTSDAKIPGKRPMSRVMPSIFLKGNNVEAVWGAAGGFFIPAAITMSIANWMFLQDNLKVAITRPRLHCQLFPPTVVYEPTLPKQMVPKIESFSHQYVTNSTYDVSGQLNAIMGVVQAIARTKDGKISAECDYRKGGRPAGF</sequence>
<dbReference type="InterPro" id="IPR043138">
    <property type="entry name" value="GGT_lsub"/>
</dbReference>
<keyword evidence="5" id="KW-0378">Hydrolase</keyword>
<dbReference type="PANTHER" id="PTHR11686">
    <property type="entry name" value="GAMMA GLUTAMYL TRANSPEPTIDASE"/>
    <property type="match status" value="1"/>
</dbReference>
<dbReference type="PRINTS" id="PR01210">
    <property type="entry name" value="GGTRANSPTASE"/>
</dbReference>
<feature type="region of interest" description="Disordered" evidence="1">
    <location>
        <begin position="110"/>
        <end position="142"/>
    </location>
</feature>
<feature type="transmembrane region" description="Helical" evidence="2">
    <location>
        <begin position="727"/>
        <end position="751"/>
    </location>
</feature>
<dbReference type="PANTHER" id="PTHR11686:SF9">
    <property type="entry name" value="RE13973P"/>
    <property type="match status" value="1"/>
</dbReference>
<feature type="region of interest" description="Disordered" evidence="1">
    <location>
        <begin position="280"/>
        <end position="306"/>
    </location>
</feature>
<dbReference type="InterPro" id="IPR029055">
    <property type="entry name" value="Ntn_hydrolases_N"/>
</dbReference>
<keyword evidence="2" id="KW-0812">Transmembrane</keyword>
<keyword evidence="4" id="KW-1185">Reference proteome</keyword>
<feature type="signal peptide" evidence="3">
    <location>
        <begin position="1"/>
        <end position="25"/>
    </location>
</feature>
<evidence type="ECO:0000313" key="5">
    <source>
        <dbReference type="RefSeq" id="XP_065657329.1"/>
    </source>
</evidence>
<feature type="chain" id="PRO_5045510281" evidence="3">
    <location>
        <begin position="26"/>
        <end position="839"/>
    </location>
</feature>
<name>A0ABM4C6U5_HYDVU</name>
<dbReference type="InterPro" id="IPR043137">
    <property type="entry name" value="GGT_ssub_C"/>
</dbReference>
<dbReference type="GeneID" id="100205136"/>
<dbReference type="GO" id="GO:0016787">
    <property type="term" value="F:hydrolase activity"/>
    <property type="evidence" value="ECO:0007669"/>
    <property type="project" value="UniProtKB-KW"/>
</dbReference>
<evidence type="ECO:0000256" key="1">
    <source>
        <dbReference type="SAM" id="MobiDB-lite"/>
    </source>
</evidence>
<gene>
    <name evidence="5" type="primary">LOC100205136</name>
</gene>
<dbReference type="Gene3D" id="1.10.246.130">
    <property type="match status" value="1"/>
</dbReference>
<dbReference type="RefSeq" id="XP_065657329.1">
    <property type="nucleotide sequence ID" value="XM_065801257.1"/>
</dbReference>
<reference evidence="5" key="1">
    <citation type="submission" date="2025-08" db="UniProtKB">
        <authorList>
            <consortium name="RefSeq"/>
        </authorList>
    </citation>
    <scope>IDENTIFICATION</scope>
</reference>
<dbReference type="SUPFAM" id="SSF56235">
    <property type="entry name" value="N-terminal nucleophile aminohydrolases (Ntn hydrolases)"/>
    <property type="match status" value="1"/>
</dbReference>
<dbReference type="Pfam" id="PF01019">
    <property type="entry name" value="G_glu_transpept"/>
    <property type="match status" value="1"/>
</dbReference>
<feature type="region of interest" description="Disordered" evidence="1">
    <location>
        <begin position="38"/>
        <end position="77"/>
    </location>
</feature>
<dbReference type="Proteomes" id="UP001652625">
    <property type="component" value="Chromosome 07"/>
</dbReference>
<dbReference type="Gene3D" id="3.60.20.40">
    <property type="match status" value="1"/>
</dbReference>
<protein>
    <submittedName>
        <fullName evidence="5">Glutathione hydrolase 1 proenzyme isoform X4</fullName>
    </submittedName>
</protein>
<keyword evidence="3" id="KW-0732">Signal</keyword>
<organism evidence="4 5">
    <name type="scientific">Hydra vulgaris</name>
    <name type="common">Hydra</name>
    <name type="synonym">Hydra attenuata</name>
    <dbReference type="NCBI Taxonomy" id="6087"/>
    <lineage>
        <taxon>Eukaryota</taxon>
        <taxon>Metazoa</taxon>
        <taxon>Cnidaria</taxon>
        <taxon>Hydrozoa</taxon>
        <taxon>Hydroidolina</taxon>
        <taxon>Anthoathecata</taxon>
        <taxon>Aplanulata</taxon>
        <taxon>Hydridae</taxon>
        <taxon>Hydra</taxon>
    </lineage>
</organism>
<keyword evidence="2" id="KW-1133">Transmembrane helix</keyword>
<keyword evidence="2" id="KW-0472">Membrane</keyword>